<evidence type="ECO:0000259" key="1">
    <source>
        <dbReference type="Pfam" id="PF09359"/>
    </source>
</evidence>
<evidence type="ECO:0000313" key="2">
    <source>
        <dbReference type="EMBL" id="GAA0468102.1"/>
    </source>
</evidence>
<organism evidence="2 3">
    <name type="scientific">Streptomyces olivaceiscleroticus</name>
    <dbReference type="NCBI Taxonomy" id="68245"/>
    <lineage>
        <taxon>Bacteria</taxon>
        <taxon>Bacillati</taxon>
        <taxon>Actinomycetota</taxon>
        <taxon>Actinomycetes</taxon>
        <taxon>Kitasatosporales</taxon>
        <taxon>Streptomycetaceae</taxon>
        <taxon>Streptomyces</taxon>
    </lineage>
</organism>
<dbReference type="RefSeq" id="WP_346095980.1">
    <property type="nucleotide sequence ID" value="NZ_BAAABY010000026.1"/>
</dbReference>
<accession>A0ABP3K047</accession>
<feature type="domain" description="VTC" evidence="1">
    <location>
        <begin position="68"/>
        <end position="243"/>
    </location>
</feature>
<comment type="caution">
    <text evidence="2">The sequence shown here is derived from an EMBL/GenBank/DDBJ whole genome shotgun (WGS) entry which is preliminary data.</text>
</comment>
<proteinExistence type="predicted"/>
<gene>
    <name evidence="2" type="ORF">GCM10010361_35350</name>
</gene>
<name>A0ABP3K047_9ACTN</name>
<sequence>MNPAVRAIARAALAAHPVTLAEVQARAELLARHDNSYLVPVETFADFAARLTDPKRPGGPFKSLCINGRRWFRYNSLYYDTPDLRAFHDHRQGRRLRYKIRERLYEDTGERQFEIKLKSGRGETVKFRQPMLPGDTALDRAPREFLSSVLRRTYDMTAPTDLATSLVTDYQRATFVADGQRITCDAGMVCHDPRTGRSVRADGGLVLVESKTDGHLTEADRLLHTYGVRPAEFTKYCGALSALRPDLTANTWRRATRKVFTPTEPHAA</sequence>
<dbReference type="InterPro" id="IPR018966">
    <property type="entry name" value="VTC_domain"/>
</dbReference>
<protein>
    <submittedName>
        <fullName evidence="2">VTC domain-containing protein</fullName>
    </submittedName>
</protein>
<dbReference type="Proteomes" id="UP001500909">
    <property type="component" value="Unassembled WGS sequence"/>
</dbReference>
<dbReference type="CDD" id="cd07750">
    <property type="entry name" value="PolyPPase_VTC_like"/>
    <property type="match status" value="1"/>
</dbReference>
<reference evidence="3" key="1">
    <citation type="journal article" date="2019" name="Int. J. Syst. Evol. Microbiol.">
        <title>The Global Catalogue of Microorganisms (GCM) 10K type strain sequencing project: providing services to taxonomists for standard genome sequencing and annotation.</title>
        <authorList>
            <consortium name="The Broad Institute Genomics Platform"/>
            <consortium name="The Broad Institute Genome Sequencing Center for Infectious Disease"/>
            <person name="Wu L."/>
            <person name="Ma J."/>
        </authorList>
    </citation>
    <scope>NUCLEOTIDE SEQUENCE [LARGE SCALE GENOMIC DNA]</scope>
    <source>
        <strain evidence="3">JCM 4805</strain>
    </source>
</reference>
<keyword evidence="3" id="KW-1185">Reference proteome</keyword>
<dbReference type="EMBL" id="BAAABY010000026">
    <property type="protein sequence ID" value="GAA0468102.1"/>
    <property type="molecule type" value="Genomic_DNA"/>
</dbReference>
<dbReference type="Pfam" id="PF09359">
    <property type="entry name" value="VTC"/>
    <property type="match status" value="1"/>
</dbReference>
<evidence type="ECO:0000313" key="3">
    <source>
        <dbReference type="Proteomes" id="UP001500909"/>
    </source>
</evidence>